<dbReference type="GeneID" id="28872865"/>
<accession>A0A1B7XRZ5</accession>
<dbReference type="VEuPathDB" id="FungiDB:CH63R_13784"/>
<gene>
    <name evidence="1" type="ORF">CH63R_13784</name>
</gene>
<organism evidence="1 2">
    <name type="scientific">Colletotrichum higginsianum (strain IMI 349063)</name>
    <name type="common">Crucifer anthracnose fungus</name>
    <dbReference type="NCBI Taxonomy" id="759273"/>
    <lineage>
        <taxon>Eukaryota</taxon>
        <taxon>Fungi</taxon>
        <taxon>Dikarya</taxon>
        <taxon>Ascomycota</taxon>
        <taxon>Pezizomycotina</taxon>
        <taxon>Sordariomycetes</taxon>
        <taxon>Hypocreomycetidae</taxon>
        <taxon>Glomerellales</taxon>
        <taxon>Glomerellaceae</taxon>
        <taxon>Colletotrichum</taxon>
        <taxon>Colletotrichum destructivum species complex</taxon>
    </lineage>
</organism>
<reference evidence="2" key="1">
    <citation type="journal article" date="2017" name="BMC Genomics">
        <title>Gapless genome assembly of Colletotrichum higginsianum reveals chromosome structure and association of transposable elements with secondary metabolite gene clusters.</title>
        <authorList>
            <person name="Dallery J.-F."/>
            <person name="Lapalu N."/>
            <person name="Zampounis A."/>
            <person name="Pigne S."/>
            <person name="Luyten I."/>
            <person name="Amselem J."/>
            <person name="Wittenberg A.H.J."/>
            <person name="Zhou S."/>
            <person name="de Queiroz M.V."/>
            <person name="Robin G.P."/>
            <person name="Auger A."/>
            <person name="Hainaut M."/>
            <person name="Henrissat B."/>
            <person name="Kim K.-T."/>
            <person name="Lee Y.-H."/>
            <person name="Lespinet O."/>
            <person name="Schwartz D.C."/>
            <person name="Thon M.R."/>
            <person name="O'Connell R.J."/>
        </authorList>
    </citation>
    <scope>NUCLEOTIDE SEQUENCE [LARGE SCALE GENOMIC DNA]</scope>
    <source>
        <strain evidence="2">IMI 349063</strain>
    </source>
</reference>
<keyword evidence="2" id="KW-1185">Reference proteome</keyword>
<dbReference type="PANTHER" id="PTHR35392">
    <property type="entry name" value="ZN(II)2CYS6 TRANSCRIPTION FACTOR (EUROFUNG)-RELATED-RELATED"/>
    <property type="match status" value="1"/>
</dbReference>
<sequence>MVNTTEPTPKQPAVKLKGACEQTVAFQSLRYHWNEDDIVKLHYAEASREKLRAQARREFDWAEFRRQRETNKLALFEEDESERGSLPKPGLLRESQMVMGSPGAFVPMAALATAWDTYQIPGAVSHDLDLLRNHSSLSTDFNLPGWTEKIVQGLHSGVQYGLDSSIQAADQQTTALYQPNSHALFSPLVSPFAGTPFDMTTSMGPAINSAISPDSFATFVDPMIESLSISTWTQLVSPSEDPYAKSRLFDNSESSNNVLSAQGSEQESECGLIKFDHRCVRCRMRKIKCTEDCCQPMSIRSLCVRASFENNQIFYKWDNTAYKHLIRWHGIERLVGDGLRYFDLFHFSGGASFSVFGETFTPSDSEQERVWEKRKDGWASQSTDAVRLQPGSHGDLSAYISSCRTSCVQESPKDTVLQQLWPQFTADRSLPMLAATFDLWTANRMLMKGWQTLRSTRVLNMCHMPCHNPGPTPRVLQNQLDQMLEEYIVTQERVLLNRFHEAIFKKKISSTLYVLLTIVLLLKVVEKHI</sequence>
<dbReference type="KEGG" id="chig:CH63R_13784"/>
<dbReference type="RefSeq" id="XP_018151076.1">
    <property type="nucleotide sequence ID" value="XM_018308758.1"/>
</dbReference>
<name>A0A1B7XRZ5_COLHI</name>
<protein>
    <submittedName>
        <fullName evidence="1">Uncharacterized protein</fullName>
    </submittedName>
</protein>
<dbReference type="Proteomes" id="UP000092177">
    <property type="component" value="Chromosome 10"/>
</dbReference>
<evidence type="ECO:0000313" key="1">
    <source>
        <dbReference type="EMBL" id="OBR02558.1"/>
    </source>
</evidence>
<dbReference type="PANTHER" id="PTHR35392:SF3">
    <property type="entry name" value="ZN(2)-C6 FUNGAL-TYPE DOMAIN-CONTAINING PROTEIN"/>
    <property type="match status" value="1"/>
</dbReference>
<proteinExistence type="predicted"/>
<comment type="caution">
    <text evidence="1">The sequence shown here is derived from an EMBL/GenBank/DDBJ whole genome shotgun (WGS) entry which is preliminary data.</text>
</comment>
<evidence type="ECO:0000313" key="2">
    <source>
        <dbReference type="Proteomes" id="UP000092177"/>
    </source>
</evidence>
<dbReference type="EMBL" id="LTAN01000010">
    <property type="protein sequence ID" value="OBR02558.1"/>
    <property type="molecule type" value="Genomic_DNA"/>
</dbReference>
<dbReference type="AlphaFoldDB" id="A0A1B7XRZ5"/>
<dbReference type="InterPro" id="IPR052973">
    <property type="entry name" value="Fungal_sec-metab_reg_TF"/>
</dbReference>